<feature type="region of interest" description="Disordered" evidence="1">
    <location>
        <begin position="61"/>
        <end position="108"/>
    </location>
</feature>
<dbReference type="GeneID" id="19115047"/>
<proteinExistence type="predicted"/>
<organism evidence="2 3">
    <name type="scientific">Baudoinia panamericana (strain UAMH 10762)</name>
    <name type="common">Angels' share fungus</name>
    <name type="synonym">Baudoinia compniacensis (strain UAMH 10762)</name>
    <dbReference type="NCBI Taxonomy" id="717646"/>
    <lineage>
        <taxon>Eukaryota</taxon>
        <taxon>Fungi</taxon>
        <taxon>Dikarya</taxon>
        <taxon>Ascomycota</taxon>
        <taxon>Pezizomycotina</taxon>
        <taxon>Dothideomycetes</taxon>
        <taxon>Dothideomycetidae</taxon>
        <taxon>Mycosphaerellales</taxon>
        <taxon>Teratosphaeriaceae</taxon>
        <taxon>Baudoinia</taxon>
    </lineage>
</organism>
<dbReference type="HOGENOM" id="CLU_1343176_0_0_1"/>
<dbReference type="RefSeq" id="XP_007677267.1">
    <property type="nucleotide sequence ID" value="XM_007679077.1"/>
</dbReference>
<dbReference type="Proteomes" id="UP000011761">
    <property type="component" value="Unassembled WGS sequence"/>
</dbReference>
<accession>M2MWT2</accession>
<dbReference type="OrthoDB" id="10057496at2759"/>
<dbReference type="eggNOG" id="ENOG502SD7E">
    <property type="taxonomic scope" value="Eukaryota"/>
</dbReference>
<sequence>MSAPYQWRAEAGYISAAPPPAHGMVVLQAVPCLVQVPQHPIQDIPAPVGISGIFTKIEKRAEKKPSPPPGQTAIPPPPPKPEPEPKKASKTDNSKPPSNPRAPPPLIPGTNYMFPMQTLLLHVFTKAASVWKPKYQSEQLHFKIYQVDTQKTVKAMIEYVLDIKKPEDCGQCKGWAATEVYEQGDRTFLKGTTIEYGSGKASGTFSSMGWNAERGKSLPPVWVTVHKPKA</sequence>
<dbReference type="EMBL" id="KB445556">
    <property type="protein sequence ID" value="EMC95988.1"/>
    <property type="molecule type" value="Genomic_DNA"/>
</dbReference>
<feature type="compositionally biased region" description="Basic and acidic residues" evidence="1">
    <location>
        <begin position="81"/>
        <end position="93"/>
    </location>
</feature>
<dbReference type="AlphaFoldDB" id="M2MWT2"/>
<dbReference type="OMA" id="FQWRSYR"/>
<dbReference type="KEGG" id="bcom:BAUCODRAFT_511790"/>
<protein>
    <submittedName>
        <fullName evidence="2">Uncharacterized protein</fullName>
    </submittedName>
</protein>
<keyword evidence="3" id="KW-1185">Reference proteome</keyword>
<feature type="compositionally biased region" description="Pro residues" evidence="1">
    <location>
        <begin position="97"/>
        <end position="107"/>
    </location>
</feature>
<feature type="compositionally biased region" description="Pro residues" evidence="1">
    <location>
        <begin position="66"/>
        <end position="80"/>
    </location>
</feature>
<evidence type="ECO:0000313" key="2">
    <source>
        <dbReference type="EMBL" id="EMC95988.1"/>
    </source>
</evidence>
<evidence type="ECO:0000256" key="1">
    <source>
        <dbReference type="SAM" id="MobiDB-lite"/>
    </source>
</evidence>
<reference evidence="2 3" key="1">
    <citation type="journal article" date="2012" name="PLoS Pathog.">
        <title>Diverse lifestyles and strategies of plant pathogenesis encoded in the genomes of eighteen Dothideomycetes fungi.</title>
        <authorList>
            <person name="Ohm R.A."/>
            <person name="Feau N."/>
            <person name="Henrissat B."/>
            <person name="Schoch C.L."/>
            <person name="Horwitz B.A."/>
            <person name="Barry K.W."/>
            <person name="Condon B.J."/>
            <person name="Copeland A.C."/>
            <person name="Dhillon B."/>
            <person name="Glaser F."/>
            <person name="Hesse C.N."/>
            <person name="Kosti I."/>
            <person name="LaButti K."/>
            <person name="Lindquist E.A."/>
            <person name="Lucas S."/>
            <person name="Salamov A.A."/>
            <person name="Bradshaw R.E."/>
            <person name="Ciuffetti L."/>
            <person name="Hamelin R.C."/>
            <person name="Kema G.H.J."/>
            <person name="Lawrence C."/>
            <person name="Scott J.A."/>
            <person name="Spatafora J.W."/>
            <person name="Turgeon B.G."/>
            <person name="de Wit P.J.G.M."/>
            <person name="Zhong S."/>
            <person name="Goodwin S.B."/>
            <person name="Grigoriev I.V."/>
        </authorList>
    </citation>
    <scope>NUCLEOTIDE SEQUENCE [LARGE SCALE GENOMIC DNA]</scope>
    <source>
        <strain evidence="2 3">UAMH 10762</strain>
    </source>
</reference>
<gene>
    <name evidence="2" type="ORF">BAUCODRAFT_511790</name>
</gene>
<evidence type="ECO:0000313" key="3">
    <source>
        <dbReference type="Proteomes" id="UP000011761"/>
    </source>
</evidence>
<name>M2MWT2_BAUPA</name>